<accession>A0A3P1SWQ4</accession>
<dbReference type="Gene3D" id="3.40.50.720">
    <property type="entry name" value="NAD(P)-binding Rossmann-like Domain"/>
    <property type="match status" value="1"/>
</dbReference>
<dbReference type="PRINTS" id="PR00081">
    <property type="entry name" value="GDHRDH"/>
</dbReference>
<dbReference type="CDD" id="cd05325">
    <property type="entry name" value="carb_red_sniffer_like_SDR_c"/>
    <property type="match status" value="1"/>
</dbReference>
<dbReference type="RefSeq" id="WP_124924692.1">
    <property type="nucleotide sequence ID" value="NZ_BMOH01000001.1"/>
</dbReference>
<dbReference type="EMBL" id="RQXV01000001">
    <property type="protein sequence ID" value="RRD01619.1"/>
    <property type="molecule type" value="Genomic_DNA"/>
</dbReference>
<proteinExistence type="predicted"/>
<dbReference type="OrthoDB" id="5786478at2"/>
<keyword evidence="2" id="KW-1185">Reference proteome</keyword>
<dbReference type="AlphaFoldDB" id="A0A3P1SWQ4"/>
<dbReference type="Pfam" id="PF00106">
    <property type="entry name" value="adh_short"/>
    <property type="match status" value="1"/>
</dbReference>
<protein>
    <submittedName>
        <fullName evidence="1">SDR family oxidoreductase</fullName>
    </submittedName>
</protein>
<dbReference type="GO" id="GO:0016616">
    <property type="term" value="F:oxidoreductase activity, acting on the CH-OH group of donors, NAD or NADP as acceptor"/>
    <property type="evidence" value="ECO:0007669"/>
    <property type="project" value="TreeGrafter"/>
</dbReference>
<dbReference type="InterPro" id="IPR002347">
    <property type="entry name" value="SDR_fam"/>
</dbReference>
<gene>
    <name evidence="1" type="ORF">EHS89_03425</name>
</gene>
<organism evidence="1 2">
    <name type="scientific">Amphritea balenae</name>
    <dbReference type="NCBI Taxonomy" id="452629"/>
    <lineage>
        <taxon>Bacteria</taxon>
        <taxon>Pseudomonadati</taxon>
        <taxon>Pseudomonadota</taxon>
        <taxon>Gammaproteobacteria</taxon>
        <taxon>Oceanospirillales</taxon>
        <taxon>Oceanospirillaceae</taxon>
        <taxon>Amphritea</taxon>
    </lineage>
</organism>
<sequence length="225" mass="24703">MPTILITGANRGIGLALARSYVKDGWRVLATSRKPDESLIQGAESLPLDLTDPDSIKALQQSLAGMPIDIVWNNAGVYLDKNQPLDQVDNQDWLRSFEINCIAPIRIAEALMENVRISERKVFAFTTSKMASLAGNGIGAYAYRSSKTALNMAVRCFAQDHKAQGINCLLLHPGHVRTDMGGPEGEIDLPTSITGMRNLVDRINPDYTADMDSGYFDYDGSNIPW</sequence>
<dbReference type="InterPro" id="IPR036291">
    <property type="entry name" value="NAD(P)-bd_dom_sf"/>
</dbReference>
<reference evidence="1 2" key="1">
    <citation type="submission" date="2018-11" db="EMBL/GenBank/DDBJ databases">
        <title>The draft genome sequence of Amphritea balenae JAMM 1525T.</title>
        <authorList>
            <person name="Fang Z."/>
            <person name="Zhang Y."/>
            <person name="Han X."/>
        </authorList>
    </citation>
    <scope>NUCLEOTIDE SEQUENCE [LARGE SCALE GENOMIC DNA]</scope>
    <source>
        <strain evidence="1 2">JAMM 1525</strain>
    </source>
</reference>
<name>A0A3P1SWQ4_9GAMM</name>
<evidence type="ECO:0000313" key="1">
    <source>
        <dbReference type="EMBL" id="RRD01619.1"/>
    </source>
</evidence>
<dbReference type="PANTHER" id="PTHR45458">
    <property type="entry name" value="SHORT-CHAIN DEHYDROGENASE/REDUCTASE SDR"/>
    <property type="match status" value="1"/>
</dbReference>
<dbReference type="InterPro" id="IPR052184">
    <property type="entry name" value="SDR_enzymes"/>
</dbReference>
<comment type="caution">
    <text evidence="1">The sequence shown here is derived from an EMBL/GenBank/DDBJ whole genome shotgun (WGS) entry which is preliminary data.</text>
</comment>
<dbReference type="Proteomes" id="UP000267535">
    <property type="component" value="Unassembled WGS sequence"/>
</dbReference>
<evidence type="ECO:0000313" key="2">
    <source>
        <dbReference type="Proteomes" id="UP000267535"/>
    </source>
</evidence>
<dbReference type="PANTHER" id="PTHR45458:SF1">
    <property type="entry name" value="SHORT CHAIN DEHYDROGENASE"/>
    <property type="match status" value="1"/>
</dbReference>
<dbReference type="SUPFAM" id="SSF51735">
    <property type="entry name" value="NAD(P)-binding Rossmann-fold domains"/>
    <property type="match status" value="1"/>
</dbReference>